<dbReference type="Proteomes" id="UP000198672">
    <property type="component" value="Unassembled WGS sequence"/>
</dbReference>
<dbReference type="PIRSF" id="PIRSF037208">
    <property type="entry name" value="ATE_pro_prd"/>
    <property type="match status" value="1"/>
</dbReference>
<dbReference type="NCBIfam" id="NF002341">
    <property type="entry name" value="PRK01305.1-1"/>
    <property type="match status" value="1"/>
</dbReference>
<protein>
    <recommendedName>
        <fullName evidence="4">Aspartate/glutamate leucyltransferase</fullName>
        <ecNumber evidence="4">2.3.2.29</ecNumber>
    </recommendedName>
</protein>
<comment type="similarity">
    <text evidence="4">Belongs to the R-transferase family. Bpt subfamily.</text>
</comment>
<evidence type="ECO:0000256" key="3">
    <source>
        <dbReference type="ARBA" id="ARBA00023315"/>
    </source>
</evidence>
<keyword evidence="8" id="KW-1185">Reference proteome</keyword>
<comment type="catalytic activity">
    <reaction evidence="4">
        <text>N-terminal L-glutamyl-[protein] + L-leucyl-tRNA(Leu) = N-terminal L-leucyl-L-glutamyl-[protein] + tRNA(Leu) + H(+)</text>
        <dbReference type="Rhea" id="RHEA:50412"/>
        <dbReference type="Rhea" id="RHEA-COMP:9613"/>
        <dbReference type="Rhea" id="RHEA-COMP:9622"/>
        <dbReference type="Rhea" id="RHEA-COMP:12664"/>
        <dbReference type="Rhea" id="RHEA-COMP:12668"/>
        <dbReference type="ChEBI" id="CHEBI:15378"/>
        <dbReference type="ChEBI" id="CHEBI:64721"/>
        <dbReference type="ChEBI" id="CHEBI:78442"/>
        <dbReference type="ChEBI" id="CHEBI:78494"/>
        <dbReference type="ChEBI" id="CHEBI:133041"/>
        <dbReference type="EC" id="2.3.2.29"/>
    </reaction>
</comment>
<accession>A0A1H3CVN4</accession>
<evidence type="ECO:0000313" key="8">
    <source>
        <dbReference type="Proteomes" id="UP000198672"/>
    </source>
</evidence>
<dbReference type="HAMAP" id="MF_00689">
    <property type="entry name" value="Bpt"/>
    <property type="match status" value="1"/>
</dbReference>
<evidence type="ECO:0000256" key="1">
    <source>
        <dbReference type="ARBA" id="ARBA00022490"/>
    </source>
</evidence>
<dbReference type="EC" id="2.3.2.29" evidence="4"/>
<proteinExistence type="inferred from homology"/>
<name>A0A1H3CVN4_ALLWA</name>
<dbReference type="InterPro" id="IPR016181">
    <property type="entry name" value="Acyl_CoA_acyltransferase"/>
</dbReference>
<dbReference type="OrthoDB" id="9782022at2"/>
<evidence type="ECO:0000256" key="2">
    <source>
        <dbReference type="ARBA" id="ARBA00022679"/>
    </source>
</evidence>
<evidence type="ECO:0000313" key="7">
    <source>
        <dbReference type="EMBL" id="SDX58136.1"/>
    </source>
</evidence>
<evidence type="ECO:0000256" key="4">
    <source>
        <dbReference type="HAMAP-Rule" id="MF_00689"/>
    </source>
</evidence>
<dbReference type="InterPro" id="IPR007472">
    <property type="entry name" value="N-end_Aminoacyl_Trfase_C"/>
</dbReference>
<keyword evidence="2 4" id="KW-0808">Transferase</keyword>
<dbReference type="GO" id="GO:0005737">
    <property type="term" value="C:cytoplasm"/>
    <property type="evidence" value="ECO:0007669"/>
    <property type="project" value="UniProtKB-SubCell"/>
</dbReference>
<keyword evidence="1 4" id="KW-0963">Cytoplasm</keyword>
<dbReference type="EMBL" id="FNOW01000007">
    <property type="protein sequence ID" value="SDX58136.1"/>
    <property type="molecule type" value="Genomic_DNA"/>
</dbReference>
<dbReference type="PANTHER" id="PTHR21367">
    <property type="entry name" value="ARGININE-TRNA-PROTEIN TRANSFERASE 1"/>
    <property type="match status" value="1"/>
</dbReference>
<comment type="function">
    <text evidence="4">Functions in the N-end rule pathway of protein degradation where it conjugates Leu from its aminoacyl-tRNA to the N-termini of proteins containing an N-terminal aspartate or glutamate.</text>
</comment>
<comment type="catalytic activity">
    <reaction evidence="4">
        <text>N-terminal L-aspartyl-[protein] + L-leucyl-tRNA(Leu) = N-terminal L-leucyl-L-aspartyl-[protein] + tRNA(Leu) + H(+)</text>
        <dbReference type="Rhea" id="RHEA:50420"/>
        <dbReference type="Rhea" id="RHEA-COMP:9613"/>
        <dbReference type="Rhea" id="RHEA-COMP:9622"/>
        <dbReference type="Rhea" id="RHEA-COMP:12669"/>
        <dbReference type="Rhea" id="RHEA-COMP:12674"/>
        <dbReference type="ChEBI" id="CHEBI:15378"/>
        <dbReference type="ChEBI" id="CHEBI:64720"/>
        <dbReference type="ChEBI" id="CHEBI:78442"/>
        <dbReference type="ChEBI" id="CHEBI:78494"/>
        <dbReference type="ChEBI" id="CHEBI:133042"/>
        <dbReference type="EC" id="2.3.2.29"/>
    </reaction>
</comment>
<dbReference type="InterPro" id="IPR030700">
    <property type="entry name" value="N-end_Aminoacyl_Trfase"/>
</dbReference>
<dbReference type="PANTHER" id="PTHR21367:SF1">
    <property type="entry name" value="ARGINYL-TRNA--PROTEIN TRANSFERASE 1"/>
    <property type="match status" value="1"/>
</dbReference>
<dbReference type="GO" id="GO:0004057">
    <property type="term" value="F:arginyl-tRNA--protein transferase activity"/>
    <property type="evidence" value="ECO:0007669"/>
    <property type="project" value="InterPro"/>
</dbReference>
<feature type="domain" description="N-end aminoacyl transferase N-terminal" evidence="5">
    <location>
        <begin position="20"/>
        <end position="90"/>
    </location>
</feature>
<dbReference type="STRING" id="61595.SAMN05421644_10727"/>
<dbReference type="InterPro" id="IPR007471">
    <property type="entry name" value="N-end_Aminoacyl_Trfase_N"/>
</dbReference>
<dbReference type="SUPFAM" id="SSF55729">
    <property type="entry name" value="Acyl-CoA N-acyltransferases (Nat)"/>
    <property type="match status" value="1"/>
</dbReference>
<dbReference type="NCBIfam" id="NF002342">
    <property type="entry name" value="PRK01305.1-3"/>
    <property type="match status" value="1"/>
</dbReference>
<comment type="subcellular location">
    <subcellularLocation>
        <location evidence="4">Cytoplasm</location>
    </subcellularLocation>
</comment>
<reference evidence="8" key="1">
    <citation type="submission" date="2016-10" db="EMBL/GenBank/DDBJ databases">
        <authorList>
            <person name="Varghese N."/>
            <person name="Submissions S."/>
        </authorList>
    </citation>
    <scope>NUCLEOTIDE SEQUENCE [LARGE SCALE GENOMIC DNA]</scope>
    <source>
        <strain evidence="8">DSM 173</strain>
    </source>
</reference>
<feature type="domain" description="N-end rule aminoacyl transferase C-terminal" evidence="6">
    <location>
        <begin position="111"/>
        <end position="234"/>
    </location>
</feature>
<dbReference type="Pfam" id="PF04376">
    <property type="entry name" value="ATE_N"/>
    <property type="match status" value="1"/>
</dbReference>
<gene>
    <name evidence="4" type="primary">bpt</name>
    <name evidence="7" type="ORF">SAMN05421644_10727</name>
</gene>
<dbReference type="Pfam" id="PF04377">
    <property type="entry name" value="ATE_C"/>
    <property type="match status" value="1"/>
</dbReference>
<sequence length="260" mass="29767">MRVMKLDTGQLLSLYVTGEHDCAYLDRQQARTLFVDPRVRLDSESYQALIDCGFRRSGAHIYRPACQNCTACTPVRLPVAAFVPNRSQRRTWQRNAADITWHDGPAAFCAEHFALYQQYLQARHADGSMAEDASEDSYRRFLIDPWGGNTRLIEFRLGGRLVGVAVTDLLPLGFSAVYTFFDPALRERALGTFCVLMQIRMAQLFRRPYLYLGYWISASRKMVYKERFRPIEAWDGRQWRRFERGQGLTGSLGRTGAGSA</sequence>
<evidence type="ECO:0000259" key="5">
    <source>
        <dbReference type="Pfam" id="PF04376"/>
    </source>
</evidence>
<dbReference type="AlphaFoldDB" id="A0A1H3CVN4"/>
<keyword evidence="3 4" id="KW-0012">Acyltransferase</keyword>
<dbReference type="GO" id="GO:0071596">
    <property type="term" value="P:ubiquitin-dependent protein catabolic process via the N-end rule pathway"/>
    <property type="evidence" value="ECO:0007669"/>
    <property type="project" value="InterPro"/>
</dbReference>
<dbReference type="NCBIfam" id="NF002346">
    <property type="entry name" value="PRK01305.2-3"/>
    <property type="match status" value="1"/>
</dbReference>
<dbReference type="GO" id="GO:0008914">
    <property type="term" value="F:leucyl-tRNA--protein transferase activity"/>
    <property type="evidence" value="ECO:0007669"/>
    <property type="project" value="UniProtKB-UniRule"/>
</dbReference>
<organism evidence="7 8">
    <name type="scientific">Allochromatium warmingii</name>
    <name type="common">Chromatium warmingii</name>
    <dbReference type="NCBI Taxonomy" id="61595"/>
    <lineage>
        <taxon>Bacteria</taxon>
        <taxon>Pseudomonadati</taxon>
        <taxon>Pseudomonadota</taxon>
        <taxon>Gammaproteobacteria</taxon>
        <taxon>Chromatiales</taxon>
        <taxon>Chromatiaceae</taxon>
        <taxon>Allochromatium</taxon>
    </lineage>
</organism>
<evidence type="ECO:0000259" key="6">
    <source>
        <dbReference type="Pfam" id="PF04377"/>
    </source>
</evidence>
<dbReference type="InterPro" id="IPR017138">
    <property type="entry name" value="Asp_Glu_LeuTrfase"/>
</dbReference>